<feature type="transmembrane region" description="Helical" evidence="5">
    <location>
        <begin position="276"/>
        <end position="296"/>
    </location>
</feature>
<feature type="transmembrane region" description="Helical" evidence="5">
    <location>
        <begin position="154"/>
        <end position="172"/>
    </location>
</feature>
<keyword evidence="2 5" id="KW-0812">Transmembrane</keyword>
<protein>
    <submittedName>
        <fullName evidence="7">Major facilitator superfamily domain-containing protein</fullName>
    </submittedName>
</protein>
<evidence type="ECO:0000313" key="7">
    <source>
        <dbReference type="EMBL" id="KAE8350415.1"/>
    </source>
</evidence>
<accession>A0A5N6YY90</accession>
<dbReference type="InterPro" id="IPR036259">
    <property type="entry name" value="MFS_trans_sf"/>
</dbReference>
<feature type="transmembrane region" description="Helical" evidence="5">
    <location>
        <begin position="245"/>
        <end position="264"/>
    </location>
</feature>
<evidence type="ECO:0000256" key="2">
    <source>
        <dbReference type="ARBA" id="ARBA00022692"/>
    </source>
</evidence>
<proteinExistence type="predicted"/>
<dbReference type="PANTHER" id="PTHR23501">
    <property type="entry name" value="MAJOR FACILITATOR SUPERFAMILY"/>
    <property type="match status" value="1"/>
</dbReference>
<reference evidence="8" key="1">
    <citation type="submission" date="2019-04" db="EMBL/GenBank/DDBJ databases">
        <title>Friends and foes A comparative genomics studyof 23 Aspergillus species from section Flavi.</title>
        <authorList>
            <consortium name="DOE Joint Genome Institute"/>
            <person name="Kjaerbolling I."/>
            <person name="Vesth T."/>
            <person name="Frisvad J.C."/>
            <person name="Nybo J.L."/>
            <person name="Theobald S."/>
            <person name="Kildgaard S."/>
            <person name="Isbrandt T."/>
            <person name="Kuo A."/>
            <person name="Sato A."/>
            <person name="Lyhne E.K."/>
            <person name="Kogle M.E."/>
            <person name="Wiebenga A."/>
            <person name="Kun R.S."/>
            <person name="Lubbers R.J."/>
            <person name="Makela M.R."/>
            <person name="Barry K."/>
            <person name="Chovatia M."/>
            <person name="Clum A."/>
            <person name="Daum C."/>
            <person name="Haridas S."/>
            <person name="He G."/>
            <person name="LaButti K."/>
            <person name="Lipzen A."/>
            <person name="Mondo S."/>
            <person name="Riley R."/>
            <person name="Salamov A."/>
            <person name="Simmons B.A."/>
            <person name="Magnuson J.K."/>
            <person name="Henrissat B."/>
            <person name="Mortensen U.H."/>
            <person name="Larsen T.O."/>
            <person name="Devries R.P."/>
            <person name="Grigoriev I.V."/>
            <person name="Machida M."/>
            <person name="Baker S.E."/>
            <person name="Andersen M.R."/>
        </authorList>
    </citation>
    <scope>NUCLEOTIDE SEQUENCE [LARGE SCALE GENOMIC DNA]</scope>
    <source>
        <strain evidence="8">CBS 553.77</strain>
    </source>
</reference>
<dbReference type="PANTHER" id="PTHR23501:SF67">
    <property type="entry name" value="MFS MULTIDRUG EFFLUX TRANSPORTER (EUROFUNG)"/>
    <property type="match status" value="1"/>
</dbReference>
<dbReference type="AlphaFoldDB" id="A0A5N6YY90"/>
<organism evidence="7 8">
    <name type="scientific">Aspergillus coremiiformis</name>
    <dbReference type="NCBI Taxonomy" id="138285"/>
    <lineage>
        <taxon>Eukaryota</taxon>
        <taxon>Fungi</taxon>
        <taxon>Dikarya</taxon>
        <taxon>Ascomycota</taxon>
        <taxon>Pezizomycotina</taxon>
        <taxon>Eurotiomycetes</taxon>
        <taxon>Eurotiomycetidae</taxon>
        <taxon>Eurotiales</taxon>
        <taxon>Aspergillaceae</taxon>
        <taxon>Aspergillus</taxon>
        <taxon>Aspergillus subgen. Circumdati</taxon>
    </lineage>
</organism>
<evidence type="ECO:0000313" key="8">
    <source>
        <dbReference type="Proteomes" id="UP000327118"/>
    </source>
</evidence>
<sequence>MHENPQSSRVGVDESTPLLNHEGFQASSYSNEHNNLALNRGDSSTLLPVEDDELVKVLTLSRVTSINQGLEIEPTLERIPSAPTAIKKAVVDPESKSPSESTGYASRFINVSPTRFWLIFAGVEMGYIIGFFDSTLMASSHPVITSYFHASNSASWLSTAFLLTSTAFLPLFGRVSDTFGRKPVYLCSIAIFFVTTAWCGMAQSIESFIAARALCGLGAGGVFSMGMILSCDLVHLEYRGVYQSYINLCLGVGGCLGLALGGFLCDHVGWRGAFFVQLPFIFVYFFVSAWTIPADLGLKMAKSERMTFFQLLNDIDLVGSFILVLGVTSLIMGLNLGGNVLSWSHPLVISSLVSSLILAVIFVRYEQHVERAVMPISLLSKQPCANLIFGNFFGTMSMNTMVFNAPLYFQAVKLASPTDSGFRLIASTLAVTVSSVSTGFIITWTKRLKPTVIIGDVFLLLGGLAAATLGMGTPDALAMVSISLSSLGQGFCFPSVMVSVLATSDSDEHAVATTTLGLWKNLGSVMGVATSSWILQNTLIYQLDEMVTGPDKESIILLVRKSVQAIAQLDPVHQEQVVGAYAAALRLTFFSAAIWAGLMLLLHFPVRLPRLGRKA</sequence>
<evidence type="ECO:0000256" key="3">
    <source>
        <dbReference type="ARBA" id="ARBA00022989"/>
    </source>
</evidence>
<dbReference type="Gene3D" id="1.20.1250.20">
    <property type="entry name" value="MFS general substrate transporter like domains"/>
    <property type="match status" value="1"/>
</dbReference>
<evidence type="ECO:0000256" key="5">
    <source>
        <dbReference type="SAM" id="Phobius"/>
    </source>
</evidence>
<dbReference type="OrthoDB" id="419537at2759"/>
<feature type="transmembrane region" description="Helical" evidence="5">
    <location>
        <begin position="421"/>
        <end position="444"/>
    </location>
</feature>
<dbReference type="Pfam" id="PF07690">
    <property type="entry name" value="MFS_1"/>
    <property type="match status" value="1"/>
</dbReference>
<feature type="transmembrane region" description="Helical" evidence="5">
    <location>
        <begin position="317"/>
        <end position="337"/>
    </location>
</feature>
<dbReference type="SUPFAM" id="SSF103473">
    <property type="entry name" value="MFS general substrate transporter"/>
    <property type="match status" value="1"/>
</dbReference>
<evidence type="ECO:0000259" key="6">
    <source>
        <dbReference type="PROSITE" id="PS50850"/>
    </source>
</evidence>
<gene>
    <name evidence="7" type="ORF">BDV28DRAFT_39952</name>
</gene>
<evidence type="ECO:0000256" key="4">
    <source>
        <dbReference type="ARBA" id="ARBA00023136"/>
    </source>
</evidence>
<keyword evidence="3 5" id="KW-1133">Transmembrane helix</keyword>
<dbReference type="PROSITE" id="PS50850">
    <property type="entry name" value="MFS"/>
    <property type="match status" value="1"/>
</dbReference>
<feature type="transmembrane region" description="Helical" evidence="5">
    <location>
        <begin position="116"/>
        <end position="134"/>
    </location>
</feature>
<feature type="transmembrane region" description="Helical" evidence="5">
    <location>
        <begin position="209"/>
        <end position="233"/>
    </location>
</feature>
<dbReference type="Proteomes" id="UP000327118">
    <property type="component" value="Unassembled WGS sequence"/>
</dbReference>
<dbReference type="InterPro" id="IPR020846">
    <property type="entry name" value="MFS_dom"/>
</dbReference>
<comment type="subcellular location">
    <subcellularLocation>
        <location evidence="1">Membrane</location>
        <topology evidence="1">Multi-pass membrane protein</topology>
    </subcellularLocation>
</comment>
<dbReference type="EMBL" id="ML739226">
    <property type="protein sequence ID" value="KAE8350415.1"/>
    <property type="molecule type" value="Genomic_DNA"/>
</dbReference>
<feature type="transmembrane region" description="Helical" evidence="5">
    <location>
        <begin position="184"/>
        <end position="203"/>
    </location>
</feature>
<feature type="transmembrane region" description="Helical" evidence="5">
    <location>
        <begin position="384"/>
        <end position="409"/>
    </location>
</feature>
<name>A0A5N6YY90_9EURO</name>
<keyword evidence="4 5" id="KW-0472">Membrane</keyword>
<keyword evidence="8" id="KW-1185">Reference proteome</keyword>
<feature type="transmembrane region" description="Helical" evidence="5">
    <location>
        <begin position="451"/>
        <end position="471"/>
    </location>
</feature>
<dbReference type="Gene3D" id="1.20.1720.10">
    <property type="entry name" value="Multidrug resistance protein D"/>
    <property type="match status" value="1"/>
</dbReference>
<dbReference type="FunFam" id="1.20.1720.10:FF:000024">
    <property type="entry name" value="MFS multidrug transporter, putative"/>
    <property type="match status" value="1"/>
</dbReference>
<evidence type="ECO:0000256" key="1">
    <source>
        <dbReference type="ARBA" id="ARBA00004141"/>
    </source>
</evidence>
<dbReference type="InterPro" id="IPR011701">
    <property type="entry name" value="MFS"/>
</dbReference>
<feature type="transmembrane region" description="Helical" evidence="5">
    <location>
        <begin position="343"/>
        <end position="363"/>
    </location>
</feature>
<dbReference type="GO" id="GO:0000329">
    <property type="term" value="C:fungal-type vacuole membrane"/>
    <property type="evidence" value="ECO:0007669"/>
    <property type="project" value="TreeGrafter"/>
</dbReference>
<dbReference type="GO" id="GO:0015174">
    <property type="term" value="F:basic amino acid transmembrane transporter activity"/>
    <property type="evidence" value="ECO:0007669"/>
    <property type="project" value="TreeGrafter"/>
</dbReference>
<feature type="domain" description="Major facilitator superfamily (MFS) profile" evidence="6">
    <location>
        <begin position="119"/>
        <end position="611"/>
    </location>
</feature>
<feature type="transmembrane region" description="Helical" evidence="5">
    <location>
        <begin position="578"/>
        <end position="604"/>
    </location>
</feature>